<gene>
    <name evidence="2" type="ORF">GDO81_014382</name>
</gene>
<dbReference type="AlphaFoldDB" id="A0AAV7B9U8"/>
<dbReference type="Gene3D" id="3.30.930.10">
    <property type="entry name" value="Bira Bifunctional Protein, Domain 2"/>
    <property type="match status" value="1"/>
</dbReference>
<dbReference type="PANTHER" id="PTHR11538">
    <property type="entry name" value="PHENYLALANYL-TRNA SYNTHETASE"/>
    <property type="match status" value="1"/>
</dbReference>
<evidence type="ECO:0000313" key="3">
    <source>
        <dbReference type="Proteomes" id="UP000824782"/>
    </source>
</evidence>
<evidence type="ECO:0000313" key="2">
    <source>
        <dbReference type="EMBL" id="KAG8569356.1"/>
    </source>
</evidence>
<dbReference type="GO" id="GO:0070475">
    <property type="term" value="P:rRNA base methylation"/>
    <property type="evidence" value="ECO:0007669"/>
    <property type="project" value="InterPro"/>
</dbReference>
<feature type="domain" description="FDX-ACB" evidence="1">
    <location>
        <begin position="502"/>
        <end position="595"/>
    </location>
</feature>
<dbReference type="InterPro" id="IPR019446">
    <property type="entry name" value="BMT5-like"/>
</dbReference>
<accession>A0AAV7B9U8</accession>
<organism evidence="2 3">
    <name type="scientific">Engystomops pustulosus</name>
    <name type="common">Tungara frog</name>
    <name type="synonym">Physalaemus pustulosus</name>
    <dbReference type="NCBI Taxonomy" id="76066"/>
    <lineage>
        <taxon>Eukaryota</taxon>
        <taxon>Metazoa</taxon>
        <taxon>Chordata</taxon>
        <taxon>Craniata</taxon>
        <taxon>Vertebrata</taxon>
        <taxon>Euteleostomi</taxon>
        <taxon>Amphibia</taxon>
        <taxon>Batrachia</taxon>
        <taxon>Anura</taxon>
        <taxon>Neobatrachia</taxon>
        <taxon>Hyloidea</taxon>
        <taxon>Leptodactylidae</taxon>
        <taxon>Leiuperinae</taxon>
        <taxon>Engystomops</taxon>
    </lineage>
</organism>
<dbReference type="Proteomes" id="UP000824782">
    <property type="component" value="Unassembled WGS sequence"/>
</dbReference>
<proteinExistence type="predicted"/>
<protein>
    <recommendedName>
        <fullName evidence="1">FDX-ACB domain-containing protein</fullName>
    </recommendedName>
</protein>
<dbReference type="FunFam" id="3.40.50.150:FF:000361">
    <property type="entry name" value="Ferredoxin-fold anticodon-binding domain-containing protein 1 homolog"/>
    <property type="match status" value="1"/>
</dbReference>
<dbReference type="PROSITE" id="PS51447">
    <property type="entry name" value="FDX_ACB"/>
    <property type="match status" value="1"/>
</dbReference>
<sequence length="595" mass="67797">MDQDLQEKKFSILLVGEGNFSFSASLCDDSHQLHHITATCYESEDVVRKQPPAWSNVQHLRSKGAVVHFGVDATKLHACAFLTDKLYDRIIFNFPHCGRKAGVKKNRDLLSNFFLSCADVLSPCGEIHVALCQGQGGTPADHPRREWHNSWQVVAMASPAGFILTSVVPFDSDKHYGYQSTGYRSQEKSFHVVGALNHVFTRSLPLENITALQLIDKLTSVQDPKCIEAEEDRGFLGKTSCRPISMLYKELIKYCEEKLPVNIIQDHFPILCGKDTCRLYYVTLSKDKEASQSSRDKNVHFHEQNLWSVGSAHASHTPGLYHLRPSLLCFIDDITHKSNPGPDLLTIGSGLVFRKSLISPRTMPVYHEMLMLLGYHENTSKVQLQLLMDTIKYAIESIAASIISVDKEKTGYDVLGVTFHQKNKDYTIVMTSNCDQIIGDIKVVPPGDQYKDLGVLIVDLNLDLIVMNILDIQDWRMLWTEDERFMEQFSTHHLRTFQNFSLYPPYYIHDISFWIDGDSIFDDVEFHTIALQISKGNIVNVQLLDQYENAETGKTGLCYRMTYQSCDRALSYRSALEMQLLLRDELQRRLQVTLR</sequence>
<evidence type="ECO:0000259" key="1">
    <source>
        <dbReference type="PROSITE" id="PS51447"/>
    </source>
</evidence>
<dbReference type="SUPFAM" id="SSF54991">
    <property type="entry name" value="Anticodon-binding domain of PheRS"/>
    <property type="match status" value="1"/>
</dbReference>
<dbReference type="Pfam" id="PF03147">
    <property type="entry name" value="FDX-ACB"/>
    <property type="match status" value="1"/>
</dbReference>
<dbReference type="PANTHER" id="PTHR11538:SF26">
    <property type="entry name" value="FERREDOXIN-FOLD ANTICODON-BINDING DOMAIN-CONTAINING PROTEIN 1"/>
    <property type="match status" value="1"/>
</dbReference>
<reference evidence="2" key="1">
    <citation type="thesis" date="2020" institute="ProQuest LLC" country="789 East Eisenhower Parkway, Ann Arbor, MI, USA">
        <title>Comparative Genomics and Chromosome Evolution.</title>
        <authorList>
            <person name="Mudd A.B."/>
        </authorList>
    </citation>
    <scope>NUCLEOTIDE SEQUENCE</scope>
    <source>
        <strain evidence="2">237g6f4</strain>
        <tissue evidence="2">Blood</tissue>
    </source>
</reference>
<dbReference type="InterPro" id="IPR036690">
    <property type="entry name" value="Fdx_antiC-bd_sf"/>
</dbReference>
<dbReference type="EMBL" id="WNYA01000006">
    <property type="protein sequence ID" value="KAG8569356.1"/>
    <property type="molecule type" value="Genomic_DNA"/>
</dbReference>
<dbReference type="GO" id="GO:0005737">
    <property type="term" value="C:cytoplasm"/>
    <property type="evidence" value="ECO:0007669"/>
    <property type="project" value="TreeGrafter"/>
</dbReference>
<keyword evidence="3" id="KW-1185">Reference proteome</keyword>
<dbReference type="SMART" id="SM00896">
    <property type="entry name" value="FDX-ACB"/>
    <property type="match status" value="1"/>
</dbReference>
<dbReference type="InterPro" id="IPR045864">
    <property type="entry name" value="aa-tRNA-synth_II/BPL/LPL"/>
</dbReference>
<dbReference type="InterPro" id="IPR005121">
    <property type="entry name" value="Fdx_antiC-bd"/>
</dbReference>
<name>A0AAV7B9U8_ENGPU</name>
<dbReference type="Gene3D" id="3.30.70.380">
    <property type="entry name" value="Ferrodoxin-fold anticodon-binding domain"/>
    <property type="match status" value="1"/>
</dbReference>
<dbReference type="Pfam" id="PF10354">
    <property type="entry name" value="BMT5-like"/>
    <property type="match status" value="1"/>
</dbReference>
<comment type="caution">
    <text evidence="2">The sequence shown here is derived from an EMBL/GenBank/DDBJ whole genome shotgun (WGS) entry which is preliminary data.</text>
</comment>
<dbReference type="GO" id="GO:0070042">
    <property type="term" value="F:rRNA (uridine-N3-)-methyltransferase activity"/>
    <property type="evidence" value="ECO:0007669"/>
    <property type="project" value="InterPro"/>
</dbReference>